<reference evidence="1 2" key="1">
    <citation type="journal article" date="2024" name="G3 (Bethesda)">
        <title>Genome assembly of Hibiscus sabdariffa L. provides insights into metabolisms of medicinal natural products.</title>
        <authorList>
            <person name="Kim T."/>
        </authorList>
    </citation>
    <scope>NUCLEOTIDE SEQUENCE [LARGE SCALE GENOMIC DNA]</scope>
    <source>
        <strain evidence="1">TK-2024</strain>
        <tissue evidence="1">Old leaves</tissue>
    </source>
</reference>
<proteinExistence type="predicted"/>
<organism evidence="1 2">
    <name type="scientific">Hibiscus sabdariffa</name>
    <name type="common">roselle</name>
    <dbReference type="NCBI Taxonomy" id="183260"/>
    <lineage>
        <taxon>Eukaryota</taxon>
        <taxon>Viridiplantae</taxon>
        <taxon>Streptophyta</taxon>
        <taxon>Embryophyta</taxon>
        <taxon>Tracheophyta</taxon>
        <taxon>Spermatophyta</taxon>
        <taxon>Magnoliopsida</taxon>
        <taxon>eudicotyledons</taxon>
        <taxon>Gunneridae</taxon>
        <taxon>Pentapetalae</taxon>
        <taxon>rosids</taxon>
        <taxon>malvids</taxon>
        <taxon>Malvales</taxon>
        <taxon>Malvaceae</taxon>
        <taxon>Malvoideae</taxon>
        <taxon>Hibiscus</taxon>
    </lineage>
</organism>
<evidence type="ECO:0000313" key="2">
    <source>
        <dbReference type="Proteomes" id="UP001396334"/>
    </source>
</evidence>
<protein>
    <submittedName>
        <fullName evidence="1">Uncharacterized protein</fullName>
    </submittedName>
</protein>
<gene>
    <name evidence="1" type="ORF">V6N11_034962</name>
</gene>
<evidence type="ECO:0000313" key="1">
    <source>
        <dbReference type="EMBL" id="KAK8477773.1"/>
    </source>
</evidence>
<name>A0ABR1ZC31_9ROSI</name>
<dbReference type="EMBL" id="JBBPBN010001682">
    <property type="protein sequence ID" value="KAK8477773.1"/>
    <property type="molecule type" value="Genomic_DNA"/>
</dbReference>
<keyword evidence="2" id="KW-1185">Reference proteome</keyword>
<sequence>MEMIFCVHMECSHCSMDTGFHSLQTIEPSQLVFWTSLRQCKEPLGVLVVPISRGGKLSSAPSFEVRALVTRVLESSREDTKVPSCFHRAHYIDITRLAAEVTSIVGRLQSSIRNTRKMMYFILMNVRASCARSQEEVAAKDEVILEANKRLVAKDQDLSKSNGHIT</sequence>
<accession>A0ABR1ZC31</accession>
<dbReference type="Proteomes" id="UP001396334">
    <property type="component" value="Unassembled WGS sequence"/>
</dbReference>
<comment type="caution">
    <text evidence="1">The sequence shown here is derived from an EMBL/GenBank/DDBJ whole genome shotgun (WGS) entry which is preliminary data.</text>
</comment>